<comment type="caution">
    <text evidence="1">The sequence shown here is derived from an EMBL/GenBank/DDBJ whole genome shotgun (WGS) entry which is preliminary data.</text>
</comment>
<accession>A0A6A2XDI4</accession>
<name>A0A6A2XDI4_HIBSY</name>
<dbReference type="Proteomes" id="UP000436088">
    <property type="component" value="Unassembled WGS sequence"/>
</dbReference>
<dbReference type="SUPFAM" id="SSF117281">
    <property type="entry name" value="Kelch motif"/>
    <property type="match status" value="1"/>
</dbReference>
<gene>
    <name evidence="1" type="ORF">F3Y22_tig00111772pilonHSYRG00192</name>
</gene>
<sequence>METTPQCINQTDNDSFDENGILLPGLPDDLAQRCLFSLSPSLLFSVCHPWRRFFYSLSFPSFFSLFALVSPLQNPTLRYPGQVVPQNTIDFISFYPISSSWTPLPSLPQDPPLHLLHRHPSFLSRSLPIQSLIVSNQLILIAATGHKLLPALSIPLVFNPESNSCGIGSLYKGDVARLLEKWDLNKKREYWRWENKAELKDGRFSREAVEAVGYRGKVCMVNVKGNAVKECAVYNVGLDKWEEMPQGMVAGWNGPAAAMDEDVIYMVDEVKGSLRRYDSERDCWVKVIELEQLKRAEQVAEARGKICAVSDNGERIVVVDVGEGPARFWEVAPPRGAEVVAPSFGCAPELGFDLKNGLGVATDHLLYEKWVDRIPYFLPDLRLTSDMSDSGVGYGQGRINTLEPPFRRTRRSLLTDTPSLSWISFVVKLKSNLNMDDACVHDSLRREVETAGGPFVVKLSLKLDILRREVEIQVSNIVPSPISSVVKLKLALEPGNCLLTTSRPFVVKLNLCCLESNILRSCVVLGPRSFAEKLKLALKLGSYLLTTNGPFVVKLNLRCLESNILRCEVEIGSEIGKLFIDNQRSLRREVELALSGVQYPLFPISFTVKLKLALKLGSCLLTTSDPFVVKLNLRCLESNILRCEVEIGSEIGKLFVDNQRSLRREVELVFSPFVVKLNLRCLESNILRCEVEIGFEIEKLFVDNQRGPFVVKLNLRCLKSNILRCEVEIGSEIKKLFVDNQQSLRREVELALSGVQYPSLGPFVMKLNLRCLESNILRCEVEIGSEIGKLLLSTSRPFVVKLNLCCLEWNDILRRGFEIVDVWLRARYPSS</sequence>
<dbReference type="AlphaFoldDB" id="A0A6A2XDI4"/>
<organism evidence="1 2">
    <name type="scientific">Hibiscus syriacus</name>
    <name type="common">Rose of Sharon</name>
    <dbReference type="NCBI Taxonomy" id="106335"/>
    <lineage>
        <taxon>Eukaryota</taxon>
        <taxon>Viridiplantae</taxon>
        <taxon>Streptophyta</taxon>
        <taxon>Embryophyta</taxon>
        <taxon>Tracheophyta</taxon>
        <taxon>Spermatophyta</taxon>
        <taxon>Magnoliopsida</taxon>
        <taxon>eudicotyledons</taxon>
        <taxon>Gunneridae</taxon>
        <taxon>Pentapetalae</taxon>
        <taxon>rosids</taxon>
        <taxon>malvids</taxon>
        <taxon>Malvales</taxon>
        <taxon>Malvaceae</taxon>
        <taxon>Malvoideae</taxon>
        <taxon>Hibiscus</taxon>
    </lineage>
</organism>
<protein>
    <submittedName>
        <fullName evidence="1">Glutathione S-transferase TAU 8</fullName>
    </submittedName>
</protein>
<dbReference type="Gene3D" id="2.120.10.80">
    <property type="entry name" value="Kelch-type beta propeller"/>
    <property type="match status" value="1"/>
</dbReference>
<dbReference type="EMBL" id="VEPZ02001422">
    <property type="protein sequence ID" value="KAE8673801.1"/>
    <property type="molecule type" value="Genomic_DNA"/>
</dbReference>
<keyword evidence="2" id="KW-1185">Reference proteome</keyword>
<reference evidence="1" key="1">
    <citation type="submission" date="2019-09" db="EMBL/GenBank/DDBJ databases">
        <title>Draft genome information of white flower Hibiscus syriacus.</title>
        <authorList>
            <person name="Kim Y.-M."/>
        </authorList>
    </citation>
    <scope>NUCLEOTIDE SEQUENCE [LARGE SCALE GENOMIC DNA]</scope>
    <source>
        <strain evidence="1">YM2019G1</strain>
    </source>
</reference>
<proteinExistence type="predicted"/>
<evidence type="ECO:0000313" key="1">
    <source>
        <dbReference type="EMBL" id="KAE8673801.1"/>
    </source>
</evidence>
<dbReference type="PANTHER" id="PTHR47590:SF7">
    <property type="entry name" value="OS06G0711700 PROTEIN"/>
    <property type="match status" value="1"/>
</dbReference>
<dbReference type="InterPro" id="IPR015915">
    <property type="entry name" value="Kelch-typ_b-propeller"/>
</dbReference>
<evidence type="ECO:0000313" key="2">
    <source>
        <dbReference type="Proteomes" id="UP000436088"/>
    </source>
</evidence>
<dbReference type="PANTHER" id="PTHR47590">
    <property type="entry name" value="F-BOX/KELCH-REPEAT PROTEIN SKIP25"/>
    <property type="match status" value="1"/>
</dbReference>
<dbReference type="GO" id="GO:0016740">
    <property type="term" value="F:transferase activity"/>
    <property type="evidence" value="ECO:0007669"/>
    <property type="project" value="UniProtKB-KW"/>
</dbReference>